<accession>A0A084VCB0</accession>
<dbReference type="Gene3D" id="3.40.1800.20">
    <property type="match status" value="1"/>
</dbReference>
<proteinExistence type="predicted"/>
<feature type="binding site" evidence="1">
    <location>
        <position position="71"/>
    </location>
    <ligand>
        <name>Zn(2+)</name>
        <dbReference type="ChEBI" id="CHEBI:29105"/>
    </ligand>
</feature>
<evidence type="ECO:0000313" key="5">
    <source>
        <dbReference type="Proteomes" id="UP000030765"/>
    </source>
</evidence>
<organism evidence="3">
    <name type="scientific">Anopheles sinensis</name>
    <name type="common">Mosquito</name>
    <dbReference type="NCBI Taxonomy" id="74873"/>
    <lineage>
        <taxon>Eukaryota</taxon>
        <taxon>Metazoa</taxon>
        <taxon>Ecdysozoa</taxon>
        <taxon>Arthropoda</taxon>
        <taxon>Hexapoda</taxon>
        <taxon>Insecta</taxon>
        <taxon>Pterygota</taxon>
        <taxon>Neoptera</taxon>
        <taxon>Endopterygota</taxon>
        <taxon>Diptera</taxon>
        <taxon>Nematocera</taxon>
        <taxon>Culicoidea</taxon>
        <taxon>Culicidae</taxon>
        <taxon>Anophelinae</taxon>
        <taxon>Anopheles</taxon>
    </lineage>
</organism>
<reference evidence="3 5" key="1">
    <citation type="journal article" date="2014" name="BMC Genomics">
        <title>Genome sequence of Anopheles sinensis provides insight into genetics basis of mosquito competence for malaria parasites.</title>
        <authorList>
            <person name="Zhou D."/>
            <person name="Zhang D."/>
            <person name="Ding G."/>
            <person name="Shi L."/>
            <person name="Hou Q."/>
            <person name="Ye Y."/>
            <person name="Xu Y."/>
            <person name="Zhou H."/>
            <person name="Xiong C."/>
            <person name="Li S."/>
            <person name="Yu J."/>
            <person name="Hong S."/>
            <person name="Yu X."/>
            <person name="Zou P."/>
            <person name="Chen C."/>
            <person name="Chang X."/>
            <person name="Wang W."/>
            <person name="Lv Y."/>
            <person name="Sun Y."/>
            <person name="Ma L."/>
            <person name="Shen B."/>
            <person name="Zhu C."/>
        </authorList>
    </citation>
    <scope>NUCLEOTIDE SEQUENCE [LARGE SCALE GENOMIC DNA]</scope>
</reference>
<keyword evidence="1" id="KW-0863">Zinc-finger</keyword>
<dbReference type="AlphaFoldDB" id="A0A084VCB0"/>
<dbReference type="EMBL" id="KE524591">
    <property type="protein sequence ID" value="KFB35604.1"/>
    <property type="molecule type" value="Genomic_DNA"/>
</dbReference>
<evidence type="ECO:0000313" key="4">
    <source>
        <dbReference type="EnsemblMetazoa" id="ASIC002473-PA"/>
    </source>
</evidence>
<dbReference type="PROSITE" id="PS51915">
    <property type="entry name" value="ZAD"/>
    <property type="match status" value="1"/>
</dbReference>
<dbReference type="Pfam" id="PF07776">
    <property type="entry name" value="zf-AD"/>
    <property type="match status" value="1"/>
</dbReference>
<dbReference type="OrthoDB" id="7735899at2759"/>
<feature type="binding site" evidence="1">
    <location>
        <position position="74"/>
    </location>
    <ligand>
        <name>Zn(2+)</name>
        <dbReference type="ChEBI" id="CHEBI:29105"/>
    </ligand>
</feature>
<evidence type="ECO:0000259" key="2">
    <source>
        <dbReference type="PROSITE" id="PS51915"/>
    </source>
</evidence>
<name>A0A084VCB0_ANOSI</name>
<feature type="domain" description="ZAD" evidence="2">
    <location>
        <begin position="13"/>
        <end position="98"/>
    </location>
</feature>
<sequence>MDRNTLTAVNVSSFCRICTTNNDVNWSIYETLNEDEGTTNLHTMLVKLYPTVFNESQMLCDEALEWPMKICKECKTKVIESYKFYERCTKSARSLRTIALKEQSSTDALQGDKDDHPAVIKTEFIEFEEATVQKEEYESEDHSSAYRKCYESSPTHDVFSDTEDSLPATTRRASAIKMDKKQYIDTKSDLRGK</sequence>
<dbReference type="EnsemblMetazoa" id="ASIC002473-RA">
    <property type="protein sequence ID" value="ASIC002473-PA"/>
    <property type="gene ID" value="ASIC002473"/>
</dbReference>
<keyword evidence="1" id="KW-0862">Zinc</keyword>
<protein>
    <submittedName>
        <fullName evidence="3">AGAP010979-PA-like protein</fullName>
    </submittedName>
</protein>
<keyword evidence="1" id="KW-0479">Metal-binding</keyword>
<dbReference type="VEuPathDB" id="VectorBase:ASIC002473"/>
<feature type="binding site" evidence="1">
    <location>
        <position position="15"/>
    </location>
    <ligand>
        <name>Zn(2+)</name>
        <dbReference type="ChEBI" id="CHEBI:29105"/>
    </ligand>
</feature>
<dbReference type="InterPro" id="IPR012934">
    <property type="entry name" value="Znf_AD"/>
</dbReference>
<dbReference type="GO" id="GO:0005634">
    <property type="term" value="C:nucleus"/>
    <property type="evidence" value="ECO:0007669"/>
    <property type="project" value="InterPro"/>
</dbReference>
<reference evidence="4" key="2">
    <citation type="submission" date="2020-05" db="UniProtKB">
        <authorList>
            <consortium name="EnsemblMetazoa"/>
        </authorList>
    </citation>
    <scope>IDENTIFICATION</scope>
</reference>
<dbReference type="SUPFAM" id="SSF57716">
    <property type="entry name" value="Glucocorticoid receptor-like (DNA-binding domain)"/>
    <property type="match status" value="1"/>
</dbReference>
<dbReference type="Proteomes" id="UP000030765">
    <property type="component" value="Unassembled WGS sequence"/>
</dbReference>
<dbReference type="EMBL" id="ATLV01010631">
    <property type="status" value="NOT_ANNOTATED_CDS"/>
    <property type="molecule type" value="Genomic_DNA"/>
</dbReference>
<evidence type="ECO:0000256" key="1">
    <source>
        <dbReference type="PROSITE-ProRule" id="PRU01263"/>
    </source>
</evidence>
<dbReference type="VEuPathDB" id="VectorBase:ASIS021902"/>
<feature type="binding site" evidence="1">
    <location>
        <position position="18"/>
    </location>
    <ligand>
        <name>Zn(2+)</name>
        <dbReference type="ChEBI" id="CHEBI:29105"/>
    </ligand>
</feature>
<evidence type="ECO:0000313" key="3">
    <source>
        <dbReference type="EMBL" id="KFB35604.1"/>
    </source>
</evidence>
<dbReference type="GO" id="GO:0008270">
    <property type="term" value="F:zinc ion binding"/>
    <property type="evidence" value="ECO:0007669"/>
    <property type="project" value="UniProtKB-UniRule"/>
</dbReference>
<gene>
    <name evidence="3" type="ORF">ZHAS_00002473</name>
</gene>
<keyword evidence="5" id="KW-1185">Reference proteome</keyword>
<dbReference type="SMART" id="SM00868">
    <property type="entry name" value="zf-AD"/>
    <property type="match status" value="1"/>
</dbReference>